<feature type="transmembrane region" description="Helical" evidence="18">
    <location>
        <begin position="144"/>
        <end position="165"/>
    </location>
</feature>
<evidence type="ECO:0000256" key="10">
    <source>
        <dbReference type="ARBA" id="ARBA00022847"/>
    </source>
</evidence>
<dbReference type="STRING" id="2903.R1EKM5"/>
<dbReference type="PaxDb" id="2903-EOD27220"/>
<dbReference type="PANTHER" id="PTHR10846">
    <property type="entry name" value="SODIUM/POTASSIUM/CALCIUM EXCHANGER"/>
    <property type="match status" value="1"/>
</dbReference>
<feature type="domain" description="Sodium/calcium exchanger membrane region" evidence="19">
    <location>
        <begin position="19"/>
        <end position="164"/>
    </location>
</feature>
<evidence type="ECO:0000256" key="15">
    <source>
        <dbReference type="ARBA" id="ARBA00023136"/>
    </source>
</evidence>
<evidence type="ECO:0000313" key="20">
    <source>
        <dbReference type="EnsemblProtists" id="EOD27220"/>
    </source>
</evidence>
<dbReference type="InterPro" id="IPR004837">
    <property type="entry name" value="NaCa_Exmemb"/>
</dbReference>
<keyword evidence="6" id="KW-0109">Calcium transport</keyword>
<dbReference type="FunFam" id="1.20.1420.30:FF:000009">
    <property type="entry name" value="sodium/potassium/calcium exchanger 5 isoform X2"/>
    <property type="match status" value="1"/>
</dbReference>
<dbReference type="InterPro" id="IPR044880">
    <property type="entry name" value="NCX_ion-bd_dom_sf"/>
</dbReference>
<comment type="similarity">
    <text evidence="2">Belongs to the Ca(2+):cation antiporter (CaCA) (TC 2.A.19) family. SLC24A subfamily.</text>
</comment>
<dbReference type="NCBIfam" id="TIGR00367">
    <property type="entry name" value="calcium/sodium antiporter"/>
    <property type="match status" value="1"/>
</dbReference>
<keyword evidence="10" id="KW-0769">Symport</keyword>
<dbReference type="HOGENOM" id="CLU_007948_5_0_1"/>
<feature type="transmembrane region" description="Helical" evidence="18">
    <location>
        <begin position="342"/>
        <end position="360"/>
    </location>
</feature>
<dbReference type="GO" id="GO:0005886">
    <property type="term" value="C:plasma membrane"/>
    <property type="evidence" value="ECO:0007669"/>
    <property type="project" value="TreeGrafter"/>
</dbReference>
<keyword evidence="11" id="KW-0630">Potassium</keyword>
<dbReference type="OMA" id="DSVIMVC"/>
<evidence type="ECO:0000256" key="17">
    <source>
        <dbReference type="SAM" id="MobiDB-lite"/>
    </source>
</evidence>
<keyword evidence="9" id="KW-0106">Calcium</keyword>
<dbReference type="PANTHER" id="PTHR10846:SF8">
    <property type="entry name" value="INNER MEMBRANE PROTEIN YRBG"/>
    <property type="match status" value="1"/>
</dbReference>
<evidence type="ECO:0000256" key="13">
    <source>
        <dbReference type="ARBA" id="ARBA00023053"/>
    </source>
</evidence>
<keyword evidence="5" id="KW-0633">Potassium transport</keyword>
<keyword evidence="12 18" id="KW-1133">Transmembrane helix</keyword>
<keyword evidence="8" id="KW-0732">Signal</keyword>
<feature type="transmembrane region" description="Helical" evidence="18">
    <location>
        <begin position="15"/>
        <end position="33"/>
    </location>
</feature>
<evidence type="ECO:0000256" key="9">
    <source>
        <dbReference type="ARBA" id="ARBA00022837"/>
    </source>
</evidence>
<keyword evidence="16" id="KW-0739">Sodium transport</keyword>
<evidence type="ECO:0000256" key="7">
    <source>
        <dbReference type="ARBA" id="ARBA00022692"/>
    </source>
</evidence>
<evidence type="ECO:0000256" key="11">
    <source>
        <dbReference type="ARBA" id="ARBA00022958"/>
    </source>
</evidence>
<evidence type="ECO:0000256" key="16">
    <source>
        <dbReference type="ARBA" id="ARBA00023201"/>
    </source>
</evidence>
<feature type="domain" description="Sodium/calcium exchanger membrane region" evidence="19">
    <location>
        <begin position="272"/>
        <end position="422"/>
    </location>
</feature>
<evidence type="ECO:0000256" key="18">
    <source>
        <dbReference type="SAM" id="Phobius"/>
    </source>
</evidence>
<feature type="transmembrane region" description="Helical" evidence="18">
    <location>
        <begin position="116"/>
        <end position="137"/>
    </location>
</feature>
<dbReference type="GO" id="GO:0006874">
    <property type="term" value="P:intracellular calcium ion homeostasis"/>
    <property type="evidence" value="ECO:0007669"/>
    <property type="project" value="TreeGrafter"/>
</dbReference>
<evidence type="ECO:0000256" key="14">
    <source>
        <dbReference type="ARBA" id="ARBA00023065"/>
    </source>
</evidence>
<feature type="transmembrane region" description="Helical" evidence="18">
    <location>
        <begin position="405"/>
        <end position="423"/>
    </location>
</feature>
<dbReference type="Gene3D" id="1.20.1420.30">
    <property type="entry name" value="NCX, central ion-binding region"/>
    <property type="match status" value="2"/>
</dbReference>
<dbReference type="Pfam" id="PF01699">
    <property type="entry name" value="Na_Ca_ex"/>
    <property type="match status" value="2"/>
</dbReference>
<keyword evidence="15 18" id="KW-0472">Membrane</keyword>
<evidence type="ECO:0000256" key="8">
    <source>
        <dbReference type="ARBA" id="ARBA00022729"/>
    </source>
</evidence>
<evidence type="ECO:0000256" key="6">
    <source>
        <dbReference type="ARBA" id="ARBA00022568"/>
    </source>
</evidence>
<dbReference type="GeneID" id="17272766"/>
<keyword evidence="13" id="KW-0915">Sodium</keyword>
<evidence type="ECO:0000256" key="3">
    <source>
        <dbReference type="ARBA" id="ARBA00022448"/>
    </source>
</evidence>
<evidence type="ECO:0000256" key="2">
    <source>
        <dbReference type="ARBA" id="ARBA00005364"/>
    </source>
</evidence>
<dbReference type="Proteomes" id="UP000013827">
    <property type="component" value="Unassembled WGS sequence"/>
</dbReference>
<proteinExistence type="inferred from homology"/>
<dbReference type="RefSeq" id="XP_005779649.1">
    <property type="nucleotide sequence ID" value="XM_005779592.1"/>
</dbReference>
<reference evidence="20" key="2">
    <citation type="submission" date="2024-10" db="UniProtKB">
        <authorList>
            <consortium name="EnsemblProtists"/>
        </authorList>
    </citation>
    <scope>IDENTIFICATION</scope>
</reference>
<feature type="compositionally biased region" description="Basic and acidic residues" evidence="17">
    <location>
        <begin position="196"/>
        <end position="206"/>
    </location>
</feature>
<evidence type="ECO:0000256" key="1">
    <source>
        <dbReference type="ARBA" id="ARBA00004141"/>
    </source>
</evidence>
<evidence type="ECO:0000256" key="4">
    <source>
        <dbReference type="ARBA" id="ARBA00022449"/>
    </source>
</evidence>
<feature type="transmembrane region" description="Helical" evidence="18">
    <location>
        <begin position="272"/>
        <end position="292"/>
    </location>
</feature>
<keyword evidence="21" id="KW-1185">Reference proteome</keyword>
<dbReference type="AlphaFoldDB" id="A0A0D3JUN5"/>
<accession>A0A0D3JUN5</accession>
<protein>
    <recommendedName>
        <fullName evidence="19">Sodium/calcium exchanger membrane region domain-containing protein</fullName>
    </recommendedName>
</protein>
<keyword evidence="3" id="KW-0813">Transport</keyword>
<comment type="subcellular location">
    <subcellularLocation>
        <location evidence="1">Membrane</location>
        <topology evidence="1">Multi-pass membrane protein</topology>
    </subcellularLocation>
</comment>
<evidence type="ECO:0000256" key="12">
    <source>
        <dbReference type="ARBA" id="ARBA00022989"/>
    </source>
</evidence>
<evidence type="ECO:0000313" key="21">
    <source>
        <dbReference type="Proteomes" id="UP000013827"/>
    </source>
</evidence>
<dbReference type="GO" id="GO:0008273">
    <property type="term" value="F:calcium, potassium:sodium antiporter activity"/>
    <property type="evidence" value="ECO:0007669"/>
    <property type="project" value="TreeGrafter"/>
</dbReference>
<keyword evidence="4" id="KW-0050">Antiport</keyword>
<dbReference type="eggNOG" id="KOG1307">
    <property type="taxonomic scope" value="Eukaryota"/>
</dbReference>
<feature type="transmembrane region" description="Helical" evidence="18">
    <location>
        <begin position="312"/>
        <end position="330"/>
    </location>
</feature>
<keyword evidence="7 18" id="KW-0812">Transmembrane</keyword>
<dbReference type="KEGG" id="ehx:EMIHUDRAFT_205210"/>
<dbReference type="InterPro" id="IPR004481">
    <property type="entry name" value="K/Na/Ca-exchanger"/>
</dbReference>
<feature type="transmembrane region" description="Helical" evidence="18">
    <location>
        <begin position="372"/>
        <end position="393"/>
    </location>
</feature>
<feature type="transmembrane region" description="Helical" evidence="18">
    <location>
        <begin position="88"/>
        <end position="110"/>
    </location>
</feature>
<keyword evidence="14" id="KW-0406">Ion transport</keyword>
<organism evidence="20 21">
    <name type="scientific">Emiliania huxleyi (strain CCMP1516)</name>
    <dbReference type="NCBI Taxonomy" id="280463"/>
    <lineage>
        <taxon>Eukaryota</taxon>
        <taxon>Haptista</taxon>
        <taxon>Haptophyta</taxon>
        <taxon>Prymnesiophyceae</taxon>
        <taxon>Isochrysidales</taxon>
        <taxon>Noelaerhabdaceae</taxon>
        <taxon>Emiliania</taxon>
    </lineage>
</organism>
<evidence type="ECO:0000256" key="5">
    <source>
        <dbReference type="ARBA" id="ARBA00022538"/>
    </source>
</evidence>
<dbReference type="EnsemblProtists" id="EOD27220">
    <property type="protein sequence ID" value="EOD27220"/>
    <property type="gene ID" value="EMIHUDRAFT_205210"/>
</dbReference>
<name>A0A0D3JUN5_EMIH1</name>
<sequence>MGDLGLQQWELSGGVLLHLLGVLYLFLGIAIICDEYFVESLELLADYLSLSPDVAGCTLMAIGSSAPELAVAIITGGPVAGKKGDEGIATIVGSAIFNLMIIIGLCAIFAGKVLEIAAYPILRDTTFYAASIVMLFLCIRDGQVLWWEGLILLLGYCVYLFYVVYLNSRVVLWLETRRRGGQKSTNRVVPSADIEAKADSDAKTDTDSAASETGTLGSIGSSKVADGTGEGEADEEGRPTALSRVVWLVSLPYACLFLVTVPDCRKERWRKWYVVTFFMSVIWIMGLSFAMLELCRRAGCVMNLPQAVMGQVIIAAGTSVPDALASISVARDGQGDMAVSNVIGSNVFNIFVGLGFPWMLCDLIRGPYASSALTEGLVASVIILFGYILLLLAVMLCSSWKLRPWVGYLLIALHLLYIIWVLLTSRLGGDPVLTIPLVNADENGVLY</sequence>
<dbReference type="GO" id="GO:0015293">
    <property type="term" value="F:symporter activity"/>
    <property type="evidence" value="ECO:0007669"/>
    <property type="project" value="UniProtKB-KW"/>
</dbReference>
<feature type="region of interest" description="Disordered" evidence="17">
    <location>
        <begin position="196"/>
        <end position="237"/>
    </location>
</feature>
<dbReference type="GO" id="GO:0005262">
    <property type="term" value="F:calcium channel activity"/>
    <property type="evidence" value="ECO:0007669"/>
    <property type="project" value="TreeGrafter"/>
</dbReference>
<reference evidence="21" key="1">
    <citation type="journal article" date="2013" name="Nature">
        <title>Pan genome of the phytoplankton Emiliania underpins its global distribution.</title>
        <authorList>
            <person name="Read B.A."/>
            <person name="Kegel J."/>
            <person name="Klute M.J."/>
            <person name="Kuo A."/>
            <person name="Lefebvre S.C."/>
            <person name="Maumus F."/>
            <person name="Mayer C."/>
            <person name="Miller J."/>
            <person name="Monier A."/>
            <person name="Salamov A."/>
            <person name="Young J."/>
            <person name="Aguilar M."/>
            <person name="Claverie J.M."/>
            <person name="Frickenhaus S."/>
            <person name="Gonzalez K."/>
            <person name="Herman E.K."/>
            <person name="Lin Y.C."/>
            <person name="Napier J."/>
            <person name="Ogata H."/>
            <person name="Sarno A.F."/>
            <person name="Shmutz J."/>
            <person name="Schroeder D."/>
            <person name="de Vargas C."/>
            <person name="Verret F."/>
            <person name="von Dassow P."/>
            <person name="Valentin K."/>
            <person name="Van de Peer Y."/>
            <person name="Wheeler G."/>
            <person name="Dacks J.B."/>
            <person name="Delwiche C.F."/>
            <person name="Dyhrman S.T."/>
            <person name="Glockner G."/>
            <person name="John U."/>
            <person name="Richards T."/>
            <person name="Worden A.Z."/>
            <person name="Zhang X."/>
            <person name="Grigoriev I.V."/>
            <person name="Allen A.E."/>
            <person name="Bidle K."/>
            <person name="Borodovsky M."/>
            <person name="Bowler C."/>
            <person name="Brownlee C."/>
            <person name="Cock J.M."/>
            <person name="Elias M."/>
            <person name="Gladyshev V.N."/>
            <person name="Groth M."/>
            <person name="Guda C."/>
            <person name="Hadaegh A."/>
            <person name="Iglesias-Rodriguez M.D."/>
            <person name="Jenkins J."/>
            <person name="Jones B.M."/>
            <person name="Lawson T."/>
            <person name="Leese F."/>
            <person name="Lindquist E."/>
            <person name="Lobanov A."/>
            <person name="Lomsadze A."/>
            <person name="Malik S.B."/>
            <person name="Marsh M.E."/>
            <person name="Mackinder L."/>
            <person name="Mock T."/>
            <person name="Mueller-Roeber B."/>
            <person name="Pagarete A."/>
            <person name="Parker M."/>
            <person name="Probert I."/>
            <person name="Quesneville H."/>
            <person name="Raines C."/>
            <person name="Rensing S.A."/>
            <person name="Riano-Pachon D.M."/>
            <person name="Richier S."/>
            <person name="Rokitta S."/>
            <person name="Shiraiwa Y."/>
            <person name="Soanes D.M."/>
            <person name="van der Giezen M."/>
            <person name="Wahlund T.M."/>
            <person name="Williams B."/>
            <person name="Wilson W."/>
            <person name="Wolfe G."/>
            <person name="Wurch L.L."/>
        </authorList>
    </citation>
    <scope>NUCLEOTIDE SEQUENCE</scope>
</reference>
<evidence type="ECO:0000259" key="19">
    <source>
        <dbReference type="Pfam" id="PF01699"/>
    </source>
</evidence>